<dbReference type="RefSeq" id="XP_065823576.1">
    <property type="nucleotide sequence ID" value="XM_065967504.1"/>
</dbReference>
<evidence type="ECO:0000313" key="3">
    <source>
        <dbReference type="EMBL" id="WWD19975.1"/>
    </source>
</evidence>
<dbReference type="InterPro" id="IPR007219">
    <property type="entry name" value="XnlR_reg_dom"/>
</dbReference>
<dbReference type="GO" id="GO:0006351">
    <property type="term" value="P:DNA-templated transcription"/>
    <property type="evidence" value="ECO:0007669"/>
    <property type="project" value="InterPro"/>
</dbReference>
<proteinExistence type="predicted"/>
<evidence type="ECO:0000259" key="2">
    <source>
        <dbReference type="Pfam" id="PF04082"/>
    </source>
</evidence>
<gene>
    <name evidence="3" type="ORF">CI109_104448</name>
</gene>
<name>A0AAJ8MXU3_9TREE</name>
<sequence length="404" mass="45022">MRGYLLEIIEVDPNPSIQTFQTFFLSNYFVVSDVKMYHSAGVTAARLRGIFNGRKNSVASEDLPTFVRWCLWAEDQERTRLAWMIFTLDTFNALVLRHSVMLQSYDQWTATSPGSWEASHVSSSPGQAFRPTLKLLVEEHTLSPTIAPYSIWALLHACVSLTWALSTQGTDCFTLARRAQITVWKSNVYNALLTFQYAMMGSLQAQDADIINRTLAYSGVPLASICVIVLMTDLDAVRVLAGAEKLNGRDITEEDRVEARQSLESWAQSTEGRQSCWCAIGLELPVDPRRGIKPHHALNVVVHSLIEEQPINSSTSLISPNTKCRVEATLARRSALRYLERVLACKDPVNLPAVSNLNECTSLVAYAAHLCGSLEWGSLGQPTRVLYSLLKSIELAQGQYFVDC</sequence>
<dbReference type="AlphaFoldDB" id="A0AAJ8MXU3"/>
<dbReference type="EMBL" id="CP144058">
    <property type="protein sequence ID" value="WWD19975.1"/>
    <property type="molecule type" value="Genomic_DNA"/>
</dbReference>
<feature type="domain" description="Xylanolytic transcriptional activator regulatory" evidence="2">
    <location>
        <begin position="34"/>
        <end position="110"/>
    </location>
</feature>
<reference evidence="3" key="2">
    <citation type="submission" date="2024-01" db="EMBL/GenBank/DDBJ databases">
        <title>Comparative genomics of Cryptococcus and Kwoniella reveals pathogenesis evolution and contrasting modes of karyotype evolution via chromosome fusion or intercentromeric recombination.</title>
        <authorList>
            <person name="Coelho M.A."/>
            <person name="David-Palma M."/>
            <person name="Shea T."/>
            <person name="Bowers K."/>
            <person name="McGinley-Smith S."/>
            <person name="Mohammad A.W."/>
            <person name="Gnirke A."/>
            <person name="Yurkov A.M."/>
            <person name="Nowrousian M."/>
            <person name="Sun S."/>
            <person name="Cuomo C.A."/>
            <person name="Heitman J."/>
        </authorList>
    </citation>
    <scope>NUCLEOTIDE SEQUENCE</scope>
    <source>
        <strain evidence="3">CBS 12478</strain>
    </source>
</reference>
<dbReference type="GO" id="GO:0003677">
    <property type="term" value="F:DNA binding"/>
    <property type="evidence" value="ECO:0007669"/>
    <property type="project" value="InterPro"/>
</dbReference>
<evidence type="ECO:0000256" key="1">
    <source>
        <dbReference type="ARBA" id="ARBA00023242"/>
    </source>
</evidence>
<dbReference type="Pfam" id="PF04082">
    <property type="entry name" value="Fungal_trans"/>
    <property type="match status" value="1"/>
</dbReference>
<accession>A0AAJ8MXU3</accession>
<dbReference type="Proteomes" id="UP000322225">
    <property type="component" value="Chromosome 8"/>
</dbReference>
<dbReference type="KEGG" id="ksn:43592590"/>
<keyword evidence="4" id="KW-1185">Reference proteome</keyword>
<dbReference type="GeneID" id="43592590"/>
<protein>
    <recommendedName>
        <fullName evidence="2">Xylanolytic transcriptional activator regulatory domain-containing protein</fullName>
    </recommendedName>
</protein>
<keyword evidence="1" id="KW-0539">Nucleus</keyword>
<organism evidence="3 4">
    <name type="scientific">Kwoniella shandongensis</name>
    <dbReference type="NCBI Taxonomy" id="1734106"/>
    <lineage>
        <taxon>Eukaryota</taxon>
        <taxon>Fungi</taxon>
        <taxon>Dikarya</taxon>
        <taxon>Basidiomycota</taxon>
        <taxon>Agaricomycotina</taxon>
        <taxon>Tremellomycetes</taxon>
        <taxon>Tremellales</taxon>
        <taxon>Cryptococcaceae</taxon>
        <taxon>Kwoniella</taxon>
    </lineage>
</organism>
<reference evidence="3" key="1">
    <citation type="submission" date="2017-08" db="EMBL/GenBank/DDBJ databases">
        <authorList>
            <person name="Cuomo C."/>
            <person name="Billmyre B."/>
            <person name="Heitman J."/>
        </authorList>
    </citation>
    <scope>NUCLEOTIDE SEQUENCE</scope>
    <source>
        <strain evidence="3">CBS 12478</strain>
    </source>
</reference>
<dbReference type="GO" id="GO:0008270">
    <property type="term" value="F:zinc ion binding"/>
    <property type="evidence" value="ECO:0007669"/>
    <property type="project" value="InterPro"/>
</dbReference>
<evidence type="ECO:0000313" key="4">
    <source>
        <dbReference type="Proteomes" id="UP000322225"/>
    </source>
</evidence>